<gene>
    <name evidence="6" type="ORF">DT23_17530</name>
</gene>
<dbReference type="GO" id="GO:0004674">
    <property type="term" value="F:protein serine/threonine kinase activity"/>
    <property type="evidence" value="ECO:0007669"/>
    <property type="project" value="TreeGrafter"/>
</dbReference>
<dbReference type="OrthoDB" id="9805913at2"/>
<keyword evidence="2" id="KW-0808">Transferase</keyword>
<keyword evidence="3" id="KW-0418">Kinase</keyword>
<accession>A0A074K5D3</accession>
<evidence type="ECO:0008006" key="8">
    <source>
        <dbReference type="Google" id="ProtNLM"/>
    </source>
</evidence>
<dbReference type="InterPro" id="IPR052028">
    <property type="entry name" value="HipA_Ser/Thr_kinase"/>
</dbReference>
<comment type="similarity">
    <text evidence="1">Belongs to the HipA Ser/Thr kinase family.</text>
</comment>
<comment type="caution">
    <text evidence="6">The sequence shown here is derived from an EMBL/GenBank/DDBJ whole genome shotgun (WGS) entry which is preliminary data.</text>
</comment>
<dbReference type="RefSeq" id="WP_051697296.1">
    <property type="nucleotide sequence ID" value="NZ_AUNB01000047.1"/>
</dbReference>
<dbReference type="AlphaFoldDB" id="A0A074K5D3"/>
<evidence type="ECO:0000313" key="7">
    <source>
        <dbReference type="Proteomes" id="UP000027471"/>
    </source>
</evidence>
<dbReference type="InterPro" id="IPR017508">
    <property type="entry name" value="HipA_N1"/>
</dbReference>
<dbReference type="PANTHER" id="PTHR37419">
    <property type="entry name" value="SERINE/THREONINE-PROTEIN KINASE TOXIN HIPA"/>
    <property type="match status" value="1"/>
</dbReference>
<proteinExistence type="inferred from homology"/>
<evidence type="ECO:0000256" key="3">
    <source>
        <dbReference type="ARBA" id="ARBA00022777"/>
    </source>
</evidence>
<dbReference type="InterPro" id="IPR016869">
    <property type="entry name" value="UCP028135_HipA-like"/>
</dbReference>
<dbReference type="Pfam" id="PF07804">
    <property type="entry name" value="HipA_C"/>
    <property type="match status" value="1"/>
</dbReference>
<evidence type="ECO:0000256" key="2">
    <source>
        <dbReference type="ARBA" id="ARBA00022679"/>
    </source>
</evidence>
<dbReference type="eggNOG" id="COG3550">
    <property type="taxonomic scope" value="Bacteria"/>
</dbReference>
<evidence type="ECO:0000259" key="5">
    <source>
        <dbReference type="Pfam" id="PF13657"/>
    </source>
</evidence>
<dbReference type="InterPro" id="IPR012893">
    <property type="entry name" value="HipA-like_C"/>
</dbReference>
<dbReference type="PIRSF" id="PIRSF028135">
    <property type="entry name" value="UCP028135_HipA-like"/>
    <property type="match status" value="1"/>
</dbReference>
<dbReference type="EMBL" id="AUNB01000047">
    <property type="protein sequence ID" value="KEO56782.1"/>
    <property type="molecule type" value="Genomic_DNA"/>
</dbReference>
<sequence length="441" mass="48874">MDFTIQTHVDGEWRDAADVKFVEPDRGIAGATNTSYDTDYWAEMASVDALKGNVIDRRALSLRYPVDLSYHQSDRWPAWLLDLMPQGAARARIAREEGLRPDDPAVELQLLRRAGGAPIGNLRIREAWEAEQERIAGLECPPLTDGDIFNRTERFLDVVDRFAHLASGSSGVQGEWPKALMTRSARDGFWYPDPFVKTEDGLEHVIIKLLKSSSDNDRLILEAEAPYLELARSFGLKCAAALRYEPGVLIMPRFDREVADGKVLLHGQESLTSALGVAEFGMSRAHEDYLEIIDLYSDDPAADRLEYLMRDVLNMAAGNPDNHGRNTAMQRPAHGGVRLAPLFDFAPMRLSDAGIARQSRWRCLEGRDLGADWSAVCDAVACKGLNVDEVRQALIDMLPALRDLPGAAAELGVPDKVIEQAIRPDQMIAAIEALEDAQCQP</sequence>
<dbReference type="Proteomes" id="UP000027471">
    <property type="component" value="Unassembled WGS sequence"/>
</dbReference>
<evidence type="ECO:0000313" key="6">
    <source>
        <dbReference type="EMBL" id="KEO56782.1"/>
    </source>
</evidence>
<dbReference type="STRING" id="1353528.DT23_17530"/>
<evidence type="ECO:0000259" key="4">
    <source>
        <dbReference type="Pfam" id="PF07804"/>
    </source>
</evidence>
<reference evidence="6 7" key="1">
    <citation type="journal article" date="2015" name="Antonie Van Leeuwenhoek">
        <title>Thioclava indica sp. nov., isolated from surface seawater of the Indian Ocean.</title>
        <authorList>
            <person name="Liu Y."/>
            <person name="Lai Q."/>
            <person name="Du J."/>
            <person name="Xu H."/>
            <person name="Jiang L."/>
            <person name="Shao Z."/>
        </authorList>
    </citation>
    <scope>NUCLEOTIDE SEQUENCE [LARGE SCALE GENOMIC DNA]</scope>
    <source>
        <strain evidence="6 7">DT23-4</strain>
    </source>
</reference>
<keyword evidence="7" id="KW-1185">Reference proteome</keyword>
<dbReference type="GO" id="GO:0005829">
    <property type="term" value="C:cytosol"/>
    <property type="evidence" value="ECO:0007669"/>
    <property type="project" value="TreeGrafter"/>
</dbReference>
<feature type="domain" description="HipA N-terminal subdomain 1" evidence="5">
    <location>
        <begin position="57"/>
        <end position="124"/>
    </location>
</feature>
<dbReference type="PANTHER" id="PTHR37419:SF8">
    <property type="entry name" value="TOXIN YJJJ"/>
    <property type="match status" value="1"/>
</dbReference>
<feature type="domain" description="HipA-like C-terminal" evidence="4">
    <location>
        <begin position="172"/>
        <end position="391"/>
    </location>
</feature>
<organism evidence="6 7">
    <name type="scientific">Thioclava indica</name>
    <dbReference type="NCBI Taxonomy" id="1353528"/>
    <lineage>
        <taxon>Bacteria</taxon>
        <taxon>Pseudomonadati</taxon>
        <taxon>Pseudomonadota</taxon>
        <taxon>Alphaproteobacteria</taxon>
        <taxon>Rhodobacterales</taxon>
        <taxon>Paracoccaceae</taxon>
        <taxon>Thioclava</taxon>
    </lineage>
</organism>
<evidence type="ECO:0000256" key="1">
    <source>
        <dbReference type="ARBA" id="ARBA00010164"/>
    </source>
</evidence>
<dbReference type="Pfam" id="PF13657">
    <property type="entry name" value="Couple_hipA"/>
    <property type="match status" value="1"/>
</dbReference>
<protein>
    <recommendedName>
        <fullName evidence="8">HipA-like C-terminal domain-containing protein</fullName>
    </recommendedName>
</protein>
<name>A0A074K5D3_9RHOB</name>